<feature type="domain" description="SiaC family regulatory phosphoprotein" evidence="1">
    <location>
        <begin position="7"/>
        <end position="122"/>
    </location>
</feature>
<proteinExistence type="predicted"/>
<accession>A0ABT3RLI5</accession>
<dbReference type="InterPro" id="IPR018530">
    <property type="entry name" value="SiaC"/>
</dbReference>
<dbReference type="Pfam" id="PF09345">
    <property type="entry name" value="SiaC"/>
    <property type="match status" value="1"/>
</dbReference>
<dbReference type="RefSeq" id="WP_266054480.1">
    <property type="nucleotide sequence ID" value="NZ_JAPFQN010000001.1"/>
</dbReference>
<evidence type="ECO:0000313" key="2">
    <source>
        <dbReference type="EMBL" id="MCX2742243.1"/>
    </source>
</evidence>
<evidence type="ECO:0000259" key="1">
    <source>
        <dbReference type="Pfam" id="PF09345"/>
    </source>
</evidence>
<name>A0ABT3RLI5_9BACT</name>
<comment type="caution">
    <text evidence="2">The sequence shown here is derived from an EMBL/GenBank/DDBJ whole genome shotgun (WGS) entry which is preliminary data.</text>
</comment>
<sequence length="131" mass="15593">MDLNILPSKRTPLIDYKFEDDRITISGRSIPENAIDFFNPLFKWADFFCSDPDRNKLSIDIKLDYFNTSSSKCLIEFFRKMERCSKKGKEVIVNWIYDREDESMHETGEDFMQIINLPFNIMTTEENIQNK</sequence>
<gene>
    <name evidence="2" type="ORF">OO013_00120</name>
</gene>
<reference evidence="2 3" key="1">
    <citation type="submission" date="2022-11" db="EMBL/GenBank/DDBJ databases">
        <title>The characterization of three novel Bacteroidetes species and genomic analysis of their roles in tidal elemental geochemical cycles.</title>
        <authorList>
            <person name="Ma K."/>
        </authorList>
    </citation>
    <scope>NUCLEOTIDE SEQUENCE [LARGE SCALE GENOMIC DNA]</scope>
    <source>
        <strain evidence="2 3">M17</strain>
    </source>
</reference>
<organism evidence="2 3">
    <name type="scientific">Mangrovivirga halotolerans</name>
    <dbReference type="NCBI Taxonomy" id="2993936"/>
    <lineage>
        <taxon>Bacteria</taxon>
        <taxon>Pseudomonadati</taxon>
        <taxon>Bacteroidota</taxon>
        <taxon>Cytophagia</taxon>
        <taxon>Cytophagales</taxon>
        <taxon>Mangrovivirgaceae</taxon>
        <taxon>Mangrovivirga</taxon>
    </lineage>
</organism>
<evidence type="ECO:0000313" key="3">
    <source>
        <dbReference type="Proteomes" id="UP001209885"/>
    </source>
</evidence>
<protein>
    <submittedName>
        <fullName evidence="2">DUF1987 domain-containing protein</fullName>
    </submittedName>
</protein>
<dbReference type="Proteomes" id="UP001209885">
    <property type="component" value="Unassembled WGS sequence"/>
</dbReference>
<keyword evidence="3" id="KW-1185">Reference proteome</keyword>
<dbReference type="EMBL" id="JAPFQN010000001">
    <property type="protein sequence ID" value="MCX2742243.1"/>
    <property type="molecule type" value="Genomic_DNA"/>
</dbReference>